<feature type="domain" description="Glycosyltransferase 2-like" evidence="1">
    <location>
        <begin position="8"/>
        <end position="96"/>
    </location>
</feature>
<dbReference type="PROSITE" id="PS50005">
    <property type="entry name" value="TPR"/>
    <property type="match status" value="1"/>
</dbReference>
<proteinExistence type="predicted"/>
<dbReference type="PANTHER" id="PTHR43630:SF2">
    <property type="entry name" value="GLYCOSYLTRANSFERASE"/>
    <property type="match status" value="1"/>
</dbReference>
<name>A0A6C0KG01_9ZZZZ</name>
<dbReference type="InterPro" id="IPR001173">
    <property type="entry name" value="Glyco_trans_2-like"/>
</dbReference>
<accession>A0A6C0KG01</accession>
<reference evidence="2" key="1">
    <citation type="journal article" date="2020" name="Nature">
        <title>Giant virus diversity and host interactions through global metagenomics.</title>
        <authorList>
            <person name="Schulz F."/>
            <person name="Roux S."/>
            <person name="Paez-Espino D."/>
            <person name="Jungbluth S."/>
            <person name="Walsh D.A."/>
            <person name="Denef V.J."/>
            <person name="McMahon K.D."/>
            <person name="Konstantinidis K.T."/>
            <person name="Eloe-Fadrosh E.A."/>
            <person name="Kyrpides N.C."/>
            <person name="Woyke T."/>
        </authorList>
    </citation>
    <scope>NUCLEOTIDE SEQUENCE</scope>
    <source>
        <strain evidence="2">GVMAG-S-3300012000-53</strain>
    </source>
</reference>
<dbReference type="PANTHER" id="PTHR43630">
    <property type="entry name" value="POLY-BETA-1,6-N-ACETYL-D-GLUCOSAMINE SYNTHASE"/>
    <property type="match status" value="1"/>
</dbReference>
<organism evidence="2">
    <name type="scientific">viral metagenome</name>
    <dbReference type="NCBI Taxonomy" id="1070528"/>
    <lineage>
        <taxon>unclassified sequences</taxon>
        <taxon>metagenomes</taxon>
        <taxon>organismal metagenomes</taxon>
    </lineage>
</organism>
<dbReference type="InterPro" id="IPR029044">
    <property type="entry name" value="Nucleotide-diphossugar_trans"/>
</dbReference>
<evidence type="ECO:0000259" key="1">
    <source>
        <dbReference type="Pfam" id="PF00535"/>
    </source>
</evidence>
<dbReference type="SUPFAM" id="SSF48452">
    <property type="entry name" value="TPR-like"/>
    <property type="match status" value="1"/>
</dbReference>
<dbReference type="EMBL" id="MN740886">
    <property type="protein sequence ID" value="QHU16569.1"/>
    <property type="molecule type" value="Genomic_DNA"/>
</dbReference>
<protein>
    <recommendedName>
        <fullName evidence="1">Glycosyltransferase 2-like domain-containing protein</fullName>
    </recommendedName>
</protein>
<dbReference type="Gene3D" id="1.25.40.10">
    <property type="entry name" value="Tetratricopeptide repeat domain"/>
    <property type="match status" value="1"/>
</dbReference>
<sequence>MPKICLNMIVKNESKIILRLLESVLPIIDTYCICDTGSTDNTKELIEVYFNEQNIVGKIIEEPFKDFGYNRTFALQACLGMPNADYILLLDADMILEISPSLSISKFKEELNYELYHLFQGSPSFLYKNVRLVRNVPGISYWGVTHEYVNPPPHFRYYTIPSTDIFINDIGDGGSKEEKFIRDIRLLLKGLEENPNNDRYTYYLANSYKDAGQLKNAIETYKKRIKIGGWKEEVWYSYYSMGKCYKDLGNMPKAINSWMEGYQYFPERIENLYEIIMYYRLKGQYNTAYMYYCLANYEKSRKTDYDHLFLQKDIYDYKLDYELSIIGYYCNWNNYNMNEINMKIMACPTIEDAILKNVFTNYKFYTPKLVDKKSRDETINISTVIPSDFVSSTPSLCWKTDGKELLVNTRYVNYHIGEKGEYINGEKIHTINVISIMDTSSRPWNKTKEFIFHYKTQYDDLYVGVEDIRLLYHNDAVYYSGNRCIAMGNIHVEYGCIDLKEETNVNSTLLKTKYQQGVEKNWVLFIDKENQMKMVYKWYPLTIGEVITKQDAELFSSVSLLNITNEHKTPEFFKYMRGSTNGIVIGEEIWFITHIVSYESRRYYYHCFVVLDINSLQVKKYSTIFTFEKQPVEYTLGFVYNTEDNEFLIGYSVMDKETKYMNISRNEIDKLF</sequence>
<dbReference type="AlphaFoldDB" id="A0A6C0KG01"/>
<evidence type="ECO:0000313" key="2">
    <source>
        <dbReference type="EMBL" id="QHU16569.1"/>
    </source>
</evidence>
<dbReference type="Pfam" id="PF00535">
    <property type="entry name" value="Glycos_transf_2"/>
    <property type="match status" value="1"/>
</dbReference>
<dbReference type="InterPro" id="IPR011990">
    <property type="entry name" value="TPR-like_helical_dom_sf"/>
</dbReference>
<dbReference type="SUPFAM" id="SSF53448">
    <property type="entry name" value="Nucleotide-diphospho-sugar transferases"/>
    <property type="match status" value="1"/>
</dbReference>
<dbReference type="InterPro" id="IPR019734">
    <property type="entry name" value="TPR_rpt"/>
</dbReference>
<dbReference type="Gene3D" id="3.90.550.10">
    <property type="entry name" value="Spore Coat Polysaccharide Biosynthesis Protein SpsA, Chain A"/>
    <property type="match status" value="1"/>
</dbReference>